<evidence type="ECO:0000313" key="1">
    <source>
        <dbReference type="EMBL" id="GJT73505.1"/>
    </source>
</evidence>
<dbReference type="Proteomes" id="UP001151760">
    <property type="component" value="Unassembled WGS sequence"/>
</dbReference>
<dbReference type="EMBL" id="BQNB010018358">
    <property type="protein sequence ID" value="GJT73505.1"/>
    <property type="molecule type" value="Genomic_DNA"/>
</dbReference>
<sequence length="148" mass="17340">MRMLESGYLVMADLAGTVIDARSQQIKVFYPSRFRENVPRRQAESEDNRFVRTNRDTYMEVGHYHDGFVTRFPSNTQGYDTIGHEFTVLDYCDRGTLRFASNFWRSLQKAWVTSLAMSNGNIIHNDGTKREGPFKRSKYMLRDCVIDY</sequence>
<keyword evidence="2" id="KW-1185">Reference proteome</keyword>
<comment type="caution">
    <text evidence="1">The sequence shown here is derived from an EMBL/GenBank/DDBJ whole genome shotgun (WGS) entry which is preliminary data.</text>
</comment>
<organism evidence="1 2">
    <name type="scientific">Tanacetum coccineum</name>
    <dbReference type="NCBI Taxonomy" id="301880"/>
    <lineage>
        <taxon>Eukaryota</taxon>
        <taxon>Viridiplantae</taxon>
        <taxon>Streptophyta</taxon>
        <taxon>Embryophyta</taxon>
        <taxon>Tracheophyta</taxon>
        <taxon>Spermatophyta</taxon>
        <taxon>Magnoliopsida</taxon>
        <taxon>eudicotyledons</taxon>
        <taxon>Gunneridae</taxon>
        <taxon>Pentapetalae</taxon>
        <taxon>asterids</taxon>
        <taxon>campanulids</taxon>
        <taxon>Asterales</taxon>
        <taxon>Asteraceae</taxon>
        <taxon>Asteroideae</taxon>
        <taxon>Anthemideae</taxon>
        <taxon>Anthemidinae</taxon>
        <taxon>Tanacetum</taxon>
    </lineage>
</organism>
<evidence type="ECO:0000313" key="2">
    <source>
        <dbReference type="Proteomes" id="UP001151760"/>
    </source>
</evidence>
<proteinExistence type="predicted"/>
<name>A0ABQ5GCT4_9ASTR</name>
<reference evidence="1" key="1">
    <citation type="journal article" date="2022" name="Int. J. Mol. Sci.">
        <title>Draft Genome of Tanacetum Coccineum: Genomic Comparison of Closely Related Tanacetum-Family Plants.</title>
        <authorList>
            <person name="Yamashiro T."/>
            <person name="Shiraishi A."/>
            <person name="Nakayama K."/>
            <person name="Satake H."/>
        </authorList>
    </citation>
    <scope>NUCLEOTIDE SEQUENCE</scope>
</reference>
<protein>
    <submittedName>
        <fullName evidence="1">Uncharacterized protein</fullName>
    </submittedName>
</protein>
<reference evidence="1" key="2">
    <citation type="submission" date="2022-01" db="EMBL/GenBank/DDBJ databases">
        <authorList>
            <person name="Yamashiro T."/>
            <person name="Shiraishi A."/>
            <person name="Satake H."/>
            <person name="Nakayama K."/>
        </authorList>
    </citation>
    <scope>NUCLEOTIDE SEQUENCE</scope>
</reference>
<gene>
    <name evidence="1" type="ORF">Tco_1032791</name>
</gene>
<accession>A0ABQ5GCT4</accession>